<proteinExistence type="predicted"/>
<protein>
    <submittedName>
        <fullName evidence="1">Uncharacterized protein</fullName>
    </submittedName>
</protein>
<evidence type="ECO:0000313" key="2">
    <source>
        <dbReference type="Proteomes" id="UP000246464"/>
    </source>
</evidence>
<reference evidence="1 2" key="1">
    <citation type="submission" date="2017-12" db="EMBL/GenBank/DDBJ databases">
        <title>Integrating genomic resources of turbot (Scophthalmus maximus) in depth evaluation of genetic and physical mapping variation across individuals.</title>
        <authorList>
            <person name="Martinez P."/>
        </authorList>
    </citation>
    <scope>NUCLEOTIDE SEQUENCE [LARGE SCALE GENOMIC DNA]</scope>
</reference>
<dbReference type="Proteomes" id="UP000246464">
    <property type="component" value="Chromosome 10"/>
</dbReference>
<dbReference type="AlphaFoldDB" id="A0A2U9BUZ4"/>
<organism evidence="1 2">
    <name type="scientific">Scophthalmus maximus</name>
    <name type="common">Turbot</name>
    <name type="synonym">Psetta maxima</name>
    <dbReference type="NCBI Taxonomy" id="52904"/>
    <lineage>
        <taxon>Eukaryota</taxon>
        <taxon>Metazoa</taxon>
        <taxon>Chordata</taxon>
        <taxon>Craniata</taxon>
        <taxon>Vertebrata</taxon>
        <taxon>Euteleostomi</taxon>
        <taxon>Actinopterygii</taxon>
        <taxon>Neopterygii</taxon>
        <taxon>Teleostei</taxon>
        <taxon>Neoteleostei</taxon>
        <taxon>Acanthomorphata</taxon>
        <taxon>Carangaria</taxon>
        <taxon>Pleuronectiformes</taxon>
        <taxon>Pleuronectoidei</taxon>
        <taxon>Scophthalmidae</taxon>
        <taxon>Scophthalmus</taxon>
    </lineage>
</organism>
<keyword evidence="2" id="KW-1185">Reference proteome</keyword>
<sequence>MVFQPVGGTKQGDHSAFLTGEEKERVLFVARPEISSALRATKPKKQCDFRRQAGVEGRPRGDVVLWQSPAAVLGLDGTRLRNCAVDFIQNFDNQQELSQKSVTGANWSYNNCNSGHPREFGNALM</sequence>
<accession>A0A2U9BUZ4</accession>
<evidence type="ECO:0000313" key="1">
    <source>
        <dbReference type="EMBL" id="AWP08034.1"/>
    </source>
</evidence>
<name>A0A2U9BUZ4_SCOMX</name>
<gene>
    <name evidence="1" type="ORF">SMAX5B_005098</name>
</gene>
<dbReference type="EMBL" id="CP026252">
    <property type="protein sequence ID" value="AWP08034.1"/>
    <property type="molecule type" value="Genomic_DNA"/>
</dbReference>